<dbReference type="GO" id="GO:0003677">
    <property type="term" value="F:DNA binding"/>
    <property type="evidence" value="ECO:0007669"/>
    <property type="project" value="UniProtKB-KW"/>
</dbReference>
<dbReference type="InterPro" id="IPR036388">
    <property type="entry name" value="WH-like_DNA-bd_sf"/>
</dbReference>
<evidence type="ECO:0000256" key="2">
    <source>
        <dbReference type="ARBA" id="ARBA00023125"/>
    </source>
</evidence>
<evidence type="ECO:0000313" key="6">
    <source>
        <dbReference type="EMBL" id="AEC01729.1"/>
    </source>
</evidence>
<gene>
    <name evidence="6" type="ordered locus">Spico_0501</name>
</gene>
<dbReference type="InterPro" id="IPR000524">
    <property type="entry name" value="Tscrpt_reg_HTH_GntR"/>
</dbReference>
<dbReference type="PROSITE" id="PS50949">
    <property type="entry name" value="HTH_GNTR"/>
    <property type="match status" value="1"/>
</dbReference>
<keyword evidence="2" id="KW-0238">DNA-binding</keyword>
<evidence type="ECO:0000259" key="5">
    <source>
        <dbReference type="PROSITE" id="PS50949"/>
    </source>
</evidence>
<dbReference type="SMART" id="SM00345">
    <property type="entry name" value="HTH_GNTR"/>
    <property type="match status" value="1"/>
</dbReference>
<dbReference type="CDD" id="cd07377">
    <property type="entry name" value="WHTH_GntR"/>
    <property type="match status" value="1"/>
</dbReference>
<sequence length="244" mass="28878">MLRIFYKKDERQLYTSSGKKNLLTVNSLTNQTYDLIKEDILTGRICWNERLDIPQLSERFGVSRSPIIKAIEKLEHENLVVIIPNKGSFVVCPTEKDINEAYEIRVMVEETNCELAFQKNREKLIKELDDIEQEKKRNREKGWNYDYMLYYDRLFHNAIASCADNQQLYKIYTSVRCQTDLFMSKSSITRNESIPIEYSHDTILENLKKEDLSSVLRLMRVHLRQNFNDSILALNKYLAKTKDM</sequence>
<protein>
    <submittedName>
        <fullName evidence="6">Transcriptional regulator, GntR family</fullName>
    </submittedName>
</protein>
<dbReference type="SUPFAM" id="SSF46785">
    <property type="entry name" value="Winged helix' DNA-binding domain"/>
    <property type="match status" value="1"/>
</dbReference>
<dbReference type="STRING" id="760011.Spico_0501"/>
<dbReference type="InterPro" id="IPR008920">
    <property type="entry name" value="TF_FadR/GntR_C"/>
</dbReference>
<dbReference type="Gene3D" id="1.20.120.530">
    <property type="entry name" value="GntR ligand-binding domain-like"/>
    <property type="match status" value="1"/>
</dbReference>
<keyword evidence="4" id="KW-0175">Coiled coil</keyword>
<evidence type="ECO:0000256" key="3">
    <source>
        <dbReference type="ARBA" id="ARBA00023163"/>
    </source>
</evidence>
<dbReference type="InterPro" id="IPR011711">
    <property type="entry name" value="GntR_C"/>
</dbReference>
<reference evidence="6 7" key="2">
    <citation type="journal article" date="2012" name="Stand. Genomic Sci.">
        <title>Complete genome sequence of the termite hindgut bacterium Spirochaeta coccoides type strain (SPN1(T)), reclassification in the genus Sphaerochaeta as Sphaerochaeta coccoides comb. nov. and emendations of the family Spirochaetaceae and the genus Sphaerochaeta.</title>
        <authorList>
            <person name="Abt B."/>
            <person name="Han C."/>
            <person name="Scheuner C."/>
            <person name="Lu M."/>
            <person name="Lapidus A."/>
            <person name="Nolan M."/>
            <person name="Lucas S."/>
            <person name="Hammon N."/>
            <person name="Deshpande S."/>
            <person name="Cheng J.F."/>
            <person name="Tapia R."/>
            <person name="Goodwin L.A."/>
            <person name="Pitluck S."/>
            <person name="Liolios K."/>
            <person name="Pagani I."/>
            <person name="Ivanova N."/>
            <person name="Mavromatis K."/>
            <person name="Mikhailova N."/>
            <person name="Huntemann M."/>
            <person name="Pati A."/>
            <person name="Chen A."/>
            <person name="Palaniappan K."/>
            <person name="Land M."/>
            <person name="Hauser L."/>
            <person name="Brambilla E.M."/>
            <person name="Rohde M."/>
            <person name="Spring S."/>
            <person name="Gronow S."/>
            <person name="Goker M."/>
            <person name="Woyke T."/>
            <person name="Bristow J."/>
            <person name="Eisen J.A."/>
            <person name="Markowitz V."/>
            <person name="Hugenholtz P."/>
            <person name="Kyrpides N.C."/>
            <person name="Klenk H.P."/>
            <person name="Detter J.C."/>
        </authorList>
    </citation>
    <scope>NUCLEOTIDE SEQUENCE [LARGE SCALE GENOMIC DNA]</scope>
    <source>
        <strain evidence="7">ATCC BAA-1237 / DSM 17374 / SPN1</strain>
    </source>
</reference>
<proteinExistence type="predicted"/>
<keyword evidence="7" id="KW-1185">Reference proteome</keyword>
<keyword evidence="1" id="KW-0805">Transcription regulation</keyword>
<reference evidence="7" key="1">
    <citation type="submission" date="2011-04" db="EMBL/GenBank/DDBJ databases">
        <title>The complete genome of Spirochaeta coccoides DSM 17374.</title>
        <authorList>
            <person name="Lucas S."/>
            <person name="Copeland A."/>
            <person name="Lapidus A."/>
            <person name="Bruce D."/>
            <person name="Goodwin L."/>
            <person name="Pitluck S."/>
            <person name="Peters L."/>
            <person name="Kyrpides N."/>
            <person name="Mavromatis K."/>
            <person name="Pagani I."/>
            <person name="Ivanova N."/>
            <person name="Ovchinnikova G."/>
            <person name="Lu M."/>
            <person name="Detter J.C."/>
            <person name="Tapia R."/>
            <person name="Han C."/>
            <person name="Land M."/>
            <person name="Hauser L."/>
            <person name="Markowitz V."/>
            <person name="Cheng J.-F."/>
            <person name="Hugenholtz P."/>
            <person name="Woyke T."/>
            <person name="Wu D."/>
            <person name="Spring S."/>
            <person name="Schroeder M."/>
            <person name="Brambilla E."/>
            <person name="Klenk H.-P."/>
            <person name="Eisen J.A."/>
        </authorList>
    </citation>
    <scope>NUCLEOTIDE SEQUENCE [LARGE SCALE GENOMIC DNA]</scope>
    <source>
        <strain evidence="7">ATCC BAA-1237 / DSM 17374 / SPN1</strain>
    </source>
</reference>
<feature type="coiled-coil region" evidence="4">
    <location>
        <begin position="114"/>
        <end position="141"/>
    </location>
</feature>
<evidence type="ECO:0000313" key="7">
    <source>
        <dbReference type="Proteomes" id="UP000007939"/>
    </source>
</evidence>
<dbReference type="SMART" id="SM00895">
    <property type="entry name" value="FCD"/>
    <property type="match status" value="1"/>
</dbReference>
<evidence type="ECO:0000256" key="4">
    <source>
        <dbReference type="SAM" id="Coils"/>
    </source>
</evidence>
<dbReference type="Pfam" id="PF00392">
    <property type="entry name" value="GntR"/>
    <property type="match status" value="1"/>
</dbReference>
<dbReference type="PANTHER" id="PTHR43537:SF5">
    <property type="entry name" value="UXU OPERON TRANSCRIPTIONAL REGULATOR"/>
    <property type="match status" value="1"/>
</dbReference>
<keyword evidence="3" id="KW-0804">Transcription</keyword>
<feature type="domain" description="HTH gntR-type" evidence="5">
    <location>
        <begin position="26"/>
        <end position="93"/>
    </location>
</feature>
<name>F4GJ89_PARC1</name>
<dbReference type="HOGENOM" id="CLU_017584_5_1_12"/>
<dbReference type="eggNOG" id="COG1802">
    <property type="taxonomic scope" value="Bacteria"/>
</dbReference>
<dbReference type="InterPro" id="IPR036390">
    <property type="entry name" value="WH_DNA-bd_sf"/>
</dbReference>
<dbReference type="Pfam" id="PF07729">
    <property type="entry name" value="FCD"/>
    <property type="match status" value="1"/>
</dbReference>
<dbReference type="SUPFAM" id="SSF48008">
    <property type="entry name" value="GntR ligand-binding domain-like"/>
    <property type="match status" value="1"/>
</dbReference>
<dbReference type="PANTHER" id="PTHR43537">
    <property type="entry name" value="TRANSCRIPTIONAL REGULATOR, GNTR FAMILY"/>
    <property type="match status" value="1"/>
</dbReference>
<dbReference type="OrthoDB" id="368823at2"/>
<dbReference type="GO" id="GO:0003700">
    <property type="term" value="F:DNA-binding transcription factor activity"/>
    <property type="evidence" value="ECO:0007669"/>
    <property type="project" value="InterPro"/>
</dbReference>
<organism evidence="6 7">
    <name type="scientific">Parasphaerochaeta coccoides (strain ATCC BAA-1237 / DSM 17374 / SPN1)</name>
    <name type="common">Sphaerochaeta coccoides</name>
    <dbReference type="NCBI Taxonomy" id="760011"/>
    <lineage>
        <taxon>Bacteria</taxon>
        <taxon>Pseudomonadati</taxon>
        <taxon>Spirochaetota</taxon>
        <taxon>Spirochaetia</taxon>
        <taxon>Spirochaetales</taxon>
        <taxon>Sphaerochaetaceae</taxon>
        <taxon>Parasphaerochaeta</taxon>
    </lineage>
</organism>
<dbReference type="EMBL" id="CP002659">
    <property type="protein sequence ID" value="AEC01729.1"/>
    <property type="molecule type" value="Genomic_DNA"/>
</dbReference>
<dbReference type="AlphaFoldDB" id="F4GJ89"/>
<accession>F4GJ89</accession>
<dbReference type="KEGG" id="scc:Spico_0501"/>
<dbReference type="Proteomes" id="UP000007939">
    <property type="component" value="Chromosome"/>
</dbReference>
<evidence type="ECO:0000256" key="1">
    <source>
        <dbReference type="ARBA" id="ARBA00023015"/>
    </source>
</evidence>
<dbReference type="Gene3D" id="1.10.10.10">
    <property type="entry name" value="Winged helix-like DNA-binding domain superfamily/Winged helix DNA-binding domain"/>
    <property type="match status" value="1"/>
</dbReference>